<dbReference type="EMBL" id="CVQH01024305">
    <property type="protein sequence ID" value="CRK36762.1"/>
    <property type="molecule type" value="Genomic_DNA"/>
</dbReference>
<evidence type="ECO:0000256" key="1">
    <source>
        <dbReference type="SAM" id="MobiDB-lite"/>
    </source>
</evidence>
<organism evidence="2 3">
    <name type="scientific">Verticillium longisporum</name>
    <name type="common">Verticillium dahliae var. longisporum</name>
    <dbReference type="NCBI Taxonomy" id="100787"/>
    <lineage>
        <taxon>Eukaryota</taxon>
        <taxon>Fungi</taxon>
        <taxon>Dikarya</taxon>
        <taxon>Ascomycota</taxon>
        <taxon>Pezizomycotina</taxon>
        <taxon>Sordariomycetes</taxon>
        <taxon>Hypocreomycetidae</taxon>
        <taxon>Glomerellales</taxon>
        <taxon>Plectosphaerellaceae</taxon>
        <taxon>Verticillium</taxon>
    </lineage>
</organism>
<proteinExistence type="predicted"/>
<evidence type="ECO:0000313" key="2">
    <source>
        <dbReference type="EMBL" id="CRK36762.1"/>
    </source>
</evidence>
<keyword evidence="3" id="KW-1185">Reference proteome</keyword>
<accession>A0A0G4MRF7</accession>
<reference evidence="2 3" key="1">
    <citation type="submission" date="2015-05" db="EMBL/GenBank/DDBJ databases">
        <authorList>
            <person name="Wang D.B."/>
            <person name="Wang M."/>
        </authorList>
    </citation>
    <scope>NUCLEOTIDE SEQUENCE [LARGE SCALE GENOMIC DNA]</scope>
    <source>
        <strain evidence="2">VL1</strain>
    </source>
</reference>
<evidence type="ECO:0000313" key="3">
    <source>
        <dbReference type="Proteomes" id="UP000044602"/>
    </source>
</evidence>
<feature type="region of interest" description="Disordered" evidence="1">
    <location>
        <begin position="86"/>
        <end position="105"/>
    </location>
</feature>
<gene>
    <name evidence="2" type="ORF">BN1708_007191</name>
</gene>
<dbReference type="Proteomes" id="UP000044602">
    <property type="component" value="Unassembled WGS sequence"/>
</dbReference>
<name>A0A0G4MRF7_VERLO</name>
<dbReference type="AlphaFoldDB" id="A0A0G4MRF7"/>
<protein>
    <submittedName>
        <fullName evidence="2">Uncharacterized protein</fullName>
    </submittedName>
</protein>
<sequence length="172" mass="18137">MYIRTDGQGIIDGAQSTHAFSAGQPHLWTRIDDGRSVCQSVGQYALRRIPSATDRMNWMRRGPGNGLTGDRSAASPGKEAVVVGLGGRRGTGDATHTPASPQNGASLTSIKAGFVVGVSLAQTVEEEARCDGRVLRRSETQGGEEEGKDGIDYRTCLPTVPDGAALAQTLKR</sequence>